<dbReference type="FunCoup" id="C1E0D1">
    <property type="interactions" value="807"/>
</dbReference>
<reference evidence="3 4" key="1">
    <citation type="journal article" date="2009" name="Science">
        <title>Green evolution and dynamic adaptations revealed by genomes of the marine picoeukaryotes Micromonas.</title>
        <authorList>
            <person name="Worden A.Z."/>
            <person name="Lee J.H."/>
            <person name="Mock T."/>
            <person name="Rouze P."/>
            <person name="Simmons M.P."/>
            <person name="Aerts A.L."/>
            <person name="Allen A.E."/>
            <person name="Cuvelier M.L."/>
            <person name="Derelle E."/>
            <person name="Everett M.V."/>
            <person name="Foulon E."/>
            <person name="Grimwood J."/>
            <person name="Gundlach H."/>
            <person name="Henrissat B."/>
            <person name="Napoli C."/>
            <person name="McDonald S.M."/>
            <person name="Parker M.S."/>
            <person name="Rombauts S."/>
            <person name="Salamov A."/>
            <person name="Von Dassow P."/>
            <person name="Badger J.H."/>
            <person name="Coutinho P.M."/>
            <person name="Demir E."/>
            <person name="Dubchak I."/>
            <person name="Gentemann C."/>
            <person name="Eikrem W."/>
            <person name="Gready J.E."/>
            <person name="John U."/>
            <person name="Lanier W."/>
            <person name="Lindquist E.A."/>
            <person name="Lucas S."/>
            <person name="Mayer K.F."/>
            <person name="Moreau H."/>
            <person name="Not F."/>
            <person name="Otillar R."/>
            <person name="Panaud O."/>
            <person name="Pangilinan J."/>
            <person name="Paulsen I."/>
            <person name="Piegu B."/>
            <person name="Poliakov A."/>
            <person name="Robbens S."/>
            <person name="Schmutz J."/>
            <person name="Toulza E."/>
            <person name="Wyss T."/>
            <person name="Zelensky A."/>
            <person name="Zhou K."/>
            <person name="Armbrust E.V."/>
            <person name="Bhattacharya D."/>
            <person name="Goodenough U.W."/>
            <person name="Van de Peer Y."/>
            <person name="Grigoriev I.V."/>
        </authorList>
    </citation>
    <scope>NUCLEOTIDE SEQUENCE [LARGE SCALE GENOMIC DNA]</scope>
    <source>
        <strain evidence="4">RCC299 / NOUM17</strain>
    </source>
</reference>
<dbReference type="eggNOG" id="KOG2132">
    <property type="taxonomic scope" value="Eukaryota"/>
</dbReference>
<protein>
    <recommendedName>
        <fullName evidence="2">JmjC domain-containing protein</fullName>
    </recommendedName>
</protein>
<dbReference type="PANTHER" id="PTHR12461:SF21">
    <property type="entry name" value="JMJC DOMAIN-CONTAINING PROTEIN F"/>
    <property type="match status" value="1"/>
</dbReference>
<dbReference type="RefSeq" id="XP_002499539.1">
    <property type="nucleotide sequence ID" value="XM_002499493.1"/>
</dbReference>
<dbReference type="Pfam" id="PF13621">
    <property type="entry name" value="Cupin_8"/>
    <property type="match status" value="1"/>
</dbReference>
<dbReference type="PROSITE" id="PS51184">
    <property type="entry name" value="JMJC"/>
    <property type="match status" value="1"/>
</dbReference>
<comment type="similarity">
    <text evidence="1">Belongs to the JARID1 histone demethylase family.</text>
</comment>
<proteinExistence type="inferred from homology"/>
<keyword evidence="4" id="KW-1185">Reference proteome</keyword>
<dbReference type="EMBL" id="CP001323">
    <property type="protein sequence ID" value="ACO60797.1"/>
    <property type="molecule type" value="Genomic_DNA"/>
</dbReference>
<organism evidence="3 4">
    <name type="scientific">Micromonas commoda (strain RCC299 / NOUM17 / CCMP2709)</name>
    <name type="common">Picoplanktonic green alga</name>
    <dbReference type="NCBI Taxonomy" id="296587"/>
    <lineage>
        <taxon>Eukaryota</taxon>
        <taxon>Viridiplantae</taxon>
        <taxon>Chlorophyta</taxon>
        <taxon>Mamiellophyceae</taxon>
        <taxon>Mamiellales</taxon>
        <taxon>Mamiellaceae</taxon>
        <taxon>Micromonas</taxon>
    </lineage>
</organism>
<feature type="domain" description="JmjC" evidence="2">
    <location>
        <begin position="154"/>
        <end position="297"/>
    </location>
</feature>
<sequence>MGGPGEIVQRFGRAIEAIIREDRADAEVAGDAALIPDVLPPRAAVTIDPEHALERAEGITAKEFKRNYFNADKPVCLGNLGGSWPALAKWRDLRWLAREHGHRNVPLEVGAYDDAANWKEEVMLLSSFIDEYLMPGLKKELAGEDQGREGRRIAYLAQHQLFEQLPGLLGDFDPPPVCDVAGGVQRVNAWIGTAGTVTPCHFDSYDNLLGQVAGYKFVRLYSEDDSPFLYRHQGARDAQGNISRVDVERPDLERFPLFAKATHMDVVLGPGEFIYIPARCWHYVRALTTSVSLNFLF</sequence>
<dbReference type="InParanoid" id="C1E0D1"/>
<dbReference type="Gene3D" id="2.60.120.650">
    <property type="entry name" value="Cupin"/>
    <property type="match status" value="1"/>
</dbReference>
<evidence type="ECO:0000313" key="4">
    <source>
        <dbReference type="Proteomes" id="UP000002009"/>
    </source>
</evidence>
<evidence type="ECO:0000313" key="3">
    <source>
        <dbReference type="EMBL" id="ACO60797.1"/>
    </source>
</evidence>
<evidence type="ECO:0000256" key="1">
    <source>
        <dbReference type="ARBA" id="ARBA00006801"/>
    </source>
</evidence>
<accession>C1E0D1</accession>
<dbReference type="GeneID" id="8240734"/>
<dbReference type="OrthoDB" id="496616at2759"/>
<dbReference type="InterPro" id="IPR003347">
    <property type="entry name" value="JmjC_dom"/>
</dbReference>
<dbReference type="AlphaFoldDB" id="C1E0D1"/>
<dbReference type="PANTHER" id="PTHR12461">
    <property type="entry name" value="HYPOXIA-INDUCIBLE FACTOR 1 ALPHA INHIBITOR-RELATED"/>
    <property type="match status" value="1"/>
</dbReference>
<evidence type="ECO:0000259" key="2">
    <source>
        <dbReference type="PROSITE" id="PS51184"/>
    </source>
</evidence>
<dbReference type="KEGG" id="mis:MICPUN_79428"/>
<dbReference type="SUPFAM" id="SSF51197">
    <property type="entry name" value="Clavaminate synthase-like"/>
    <property type="match status" value="1"/>
</dbReference>
<dbReference type="OMA" id="PKLYWHY"/>
<dbReference type="Proteomes" id="UP000002009">
    <property type="component" value="Chromosome 2"/>
</dbReference>
<dbReference type="SMART" id="SM00558">
    <property type="entry name" value="JmjC"/>
    <property type="match status" value="1"/>
</dbReference>
<name>C1E0D1_MICCC</name>
<dbReference type="InterPro" id="IPR041667">
    <property type="entry name" value="Cupin_8"/>
</dbReference>
<gene>
    <name evidence="3" type="ORF">MICPUN_79428</name>
</gene>